<dbReference type="eggNOG" id="COG0318">
    <property type="taxonomic scope" value="Bacteria"/>
</dbReference>
<dbReference type="PANTHER" id="PTHR43767:SF10">
    <property type="entry name" value="SURFACTIN SYNTHASE SUBUNIT 1"/>
    <property type="match status" value="1"/>
</dbReference>
<dbReference type="AlphaFoldDB" id="A0YB98"/>
<dbReference type="Pfam" id="PF13193">
    <property type="entry name" value="AMP-binding_C"/>
    <property type="match status" value="1"/>
</dbReference>
<protein>
    <submittedName>
        <fullName evidence="3">Long-chain-fatty-acid--CoA ligase</fullName>
    </submittedName>
</protein>
<sequence>MKHAEALAQVTASGEVHELIDVEMHGHQCRAYKNAPATLGELYASGISDECFIVYEDERYTFKEAHDRSAKIANIMVSQYGIKKGDRVAVAMRNYPEWAMTFSAITSIGAIAVAVNALWKTAELNYGMEDCGAKLMFADQERIDRCTPFHHESGLKLVAIRPTAELPSDIPNLAHLIANETSAEMPQVAIEPNDDATILYTSGSTGHPKGVVSSHRAIISALLSWEADAVARTAVSGDDLLEIDHQLAILVGVPLFHVAGLHSNYLGSYRSQRKTIFMYKWDVAKGAEIIEKEKVALFLAPASVTGDLVHYAQQSGSNLSTLLTVGGGGEPRAPDQVRKIAAELGNTQPNTGWGMTETNAIGTSVVGDDYVRRASSSGMVAAVLDISVVNDAGEHLPARERGELLVRGGSMFRGYWNRPEANAESFTGAWFHTGDEAYIDEEGFLFIVGRIKDLVIRGGENIGCGEVEAALLDHDNIIEACVYAVPDEKLGEELGATLYVDADLEEGALREFLKPRLAHFKVPRYIRMQKDPLPRIASGKIDRITVRKEGGV</sequence>
<dbReference type="InterPro" id="IPR000873">
    <property type="entry name" value="AMP-dep_synth/lig_dom"/>
</dbReference>
<keyword evidence="4" id="KW-1185">Reference proteome</keyword>
<evidence type="ECO:0000313" key="4">
    <source>
        <dbReference type="Proteomes" id="UP000004931"/>
    </source>
</evidence>
<organism evidence="3 4">
    <name type="scientific">marine gamma proteobacterium HTCC2143</name>
    <dbReference type="NCBI Taxonomy" id="247633"/>
    <lineage>
        <taxon>Bacteria</taxon>
        <taxon>Pseudomonadati</taxon>
        <taxon>Pseudomonadota</taxon>
        <taxon>Gammaproteobacteria</taxon>
        <taxon>Cellvibrionales</taxon>
        <taxon>Spongiibacteraceae</taxon>
        <taxon>BD1-7 clade</taxon>
    </lineage>
</organism>
<evidence type="ECO:0000313" key="3">
    <source>
        <dbReference type="EMBL" id="EAW31828.1"/>
    </source>
</evidence>
<dbReference type="GO" id="GO:0016877">
    <property type="term" value="F:ligase activity, forming carbon-sulfur bonds"/>
    <property type="evidence" value="ECO:0007669"/>
    <property type="project" value="UniProtKB-ARBA"/>
</dbReference>
<accession>A0YB98</accession>
<evidence type="ECO:0000259" key="1">
    <source>
        <dbReference type="Pfam" id="PF00501"/>
    </source>
</evidence>
<dbReference type="EMBL" id="AAVT01000002">
    <property type="protein sequence ID" value="EAW31828.1"/>
    <property type="molecule type" value="Genomic_DNA"/>
</dbReference>
<dbReference type="Pfam" id="PF00501">
    <property type="entry name" value="AMP-binding"/>
    <property type="match status" value="1"/>
</dbReference>
<dbReference type="InterPro" id="IPR045851">
    <property type="entry name" value="AMP-bd_C_sf"/>
</dbReference>
<feature type="domain" description="AMP-dependent synthetase/ligase" evidence="1">
    <location>
        <begin position="49"/>
        <end position="416"/>
    </location>
</feature>
<evidence type="ECO:0000259" key="2">
    <source>
        <dbReference type="Pfam" id="PF13193"/>
    </source>
</evidence>
<dbReference type="STRING" id="247633.GP2143_05240"/>
<dbReference type="InterPro" id="IPR025110">
    <property type="entry name" value="AMP-bd_C"/>
</dbReference>
<dbReference type="Gene3D" id="3.30.300.30">
    <property type="match status" value="1"/>
</dbReference>
<dbReference type="PANTHER" id="PTHR43767">
    <property type="entry name" value="LONG-CHAIN-FATTY-ACID--COA LIGASE"/>
    <property type="match status" value="1"/>
</dbReference>
<reference evidence="3 4" key="1">
    <citation type="journal article" date="2010" name="J. Bacteriol.">
        <title>Genome sequence of the oligotrophic marine Gammaproteobacterium HTCC2143, isolated from the Oregon Coast.</title>
        <authorList>
            <person name="Oh H.M."/>
            <person name="Kang I."/>
            <person name="Ferriera S."/>
            <person name="Giovannoni S.J."/>
            <person name="Cho J.C."/>
        </authorList>
    </citation>
    <scope>NUCLEOTIDE SEQUENCE [LARGE SCALE GENOMIC DNA]</scope>
    <source>
        <strain evidence="3 4">HTCC2143</strain>
    </source>
</reference>
<dbReference type="Proteomes" id="UP000004931">
    <property type="component" value="Unassembled WGS sequence"/>
</dbReference>
<feature type="domain" description="AMP-binding enzyme C-terminal" evidence="2">
    <location>
        <begin position="466"/>
        <end position="540"/>
    </location>
</feature>
<dbReference type="SUPFAM" id="SSF56801">
    <property type="entry name" value="Acetyl-CoA synthetase-like"/>
    <property type="match status" value="1"/>
</dbReference>
<dbReference type="Gene3D" id="3.40.50.12780">
    <property type="entry name" value="N-terminal domain of ligase-like"/>
    <property type="match status" value="1"/>
</dbReference>
<name>A0YB98_9GAMM</name>
<dbReference type="OrthoDB" id="9803968at2"/>
<dbReference type="PROSITE" id="PS00455">
    <property type="entry name" value="AMP_BINDING"/>
    <property type="match status" value="1"/>
</dbReference>
<proteinExistence type="predicted"/>
<comment type="caution">
    <text evidence="3">The sequence shown here is derived from an EMBL/GenBank/DDBJ whole genome shotgun (WGS) entry which is preliminary data.</text>
</comment>
<dbReference type="InterPro" id="IPR020845">
    <property type="entry name" value="AMP-binding_CS"/>
</dbReference>
<gene>
    <name evidence="3" type="ORF">GP2143_05240</name>
</gene>
<dbReference type="InterPro" id="IPR042099">
    <property type="entry name" value="ANL_N_sf"/>
</dbReference>
<dbReference type="InterPro" id="IPR050237">
    <property type="entry name" value="ATP-dep_AMP-bd_enzyme"/>
</dbReference>
<keyword evidence="3" id="KW-0436">Ligase</keyword>